<dbReference type="GO" id="GO:0005737">
    <property type="term" value="C:cytoplasm"/>
    <property type="evidence" value="ECO:0007669"/>
    <property type="project" value="UniProtKB-SubCell"/>
</dbReference>
<dbReference type="NCBIfam" id="NF009793">
    <property type="entry name" value="PRK13285.1-1"/>
    <property type="match status" value="1"/>
</dbReference>
<dbReference type="GO" id="GO:0006417">
    <property type="term" value="P:regulation of translation"/>
    <property type="evidence" value="ECO:0007669"/>
    <property type="project" value="UniProtKB-KW"/>
</dbReference>
<comment type="subunit">
    <text evidence="4">Interacts with translational regulator CsrA and flagellin(s).</text>
</comment>
<keyword evidence="1 4" id="KW-0963">Cytoplasm</keyword>
<name>A0A5D4RKC2_9BACI</name>
<organism evidence="5 6">
    <name type="scientific">Bacillus infantis</name>
    <dbReference type="NCBI Taxonomy" id="324767"/>
    <lineage>
        <taxon>Bacteria</taxon>
        <taxon>Bacillati</taxon>
        <taxon>Bacillota</taxon>
        <taxon>Bacilli</taxon>
        <taxon>Bacillales</taxon>
        <taxon>Bacillaceae</taxon>
        <taxon>Bacillus</taxon>
    </lineage>
</organism>
<dbReference type="PANTHER" id="PTHR39190:SF1">
    <property type="entry name" value="FLAGELLAR ASSEMBLY FACTOR FLIW"/>
    <property type="match status" value="1"/>
</dbReference>
<keyword evidence="5" id="KW-0966">Cell projection</keyword>
<keyword evidence="2 4" id="KW-1005">Bacterial flagellum biogenesis</keyword>
<comment type="caution">
    <text evidence="5">The sequence shown here is derived from an EMBL/GenBank/DDBJ whole genome shotgun (WGS) entry which is preliminary data.</text>
</comment>
<keyword evidence="3 4" id="KW-0810">Translation regulation</keyword>
<dbReference type="SUPFAM" id="SSF141457">
    <property type="entry name" value="BH3618-like"/>
    <property type="match status" value="1"/>
</dbReference>
<dbReference type="Gene3D" id="2.30.290.10">
    <property type="entry name" value="BH3618-like"/>
    <property type="match status" value="1"/>
</dbReference>
<evidence type="ECO:0000313" key="6">
    <source>
        <dbReference type="Proteomes" id="UP000322139"/>
    </source>
</evidence>
<dbReference type="InterPro" id="IPR024046">
    <property type="entry name" value="Flagellar_assmbl_FliW_dom_sf"/>
</dbReference>
<keyword evidence="5" id="KW-0282">Flagellum</keyword>
<reference evidence="5 6" key="1">
    <citation type="submission" date="2019-08" db="EMBL/GenBank/DDBJ databases">
        <title>Bacillus genomes from the desert of Cuatro Cienegas, Coahuila.</title>
        <authorList>
            <person name="Olmedo-Alvarez G."/>
        </authorList>
    </citation>
    <scope>NUCLEOTIDE SEQUENCE [LARGE SCALE GENOMIC DNA]</scope>
    <source>
        <strain evidence="5 6">CH446_14T</strain>
    </source>
</reference>
<evidence type="ECO:0000256" key="1">
    <source>
        <dbReference type="ARBA" id="ARBA00022490"/>
    </source>
</evidence>
<dbReference type="PANTHER" id="PTHR39190">
    <property type="entry name" value="FLAGELLAR ASSEMBLY FACTOR FLIW"/>
    <property type="match status" value="1"/>
</dbReference>
<dbReference type="InterPro" id="IPR003775">
    <property type="entry name" value="Flagellar_assembly_factor_FliW"/>
</dbReference>
<evidence type="ECO:0000256" key="3">
    <source>
        <dbReference type="ARBA" id="ARBA00022845"/>
    </source>
</evidence>
<dbReference type="GO" id="GO:0044780">
    <property type="term" value="P:bacterial-type flagellum assembly"/>
    <property type="evidence" value="ECO:0007669"/>
    <property type="project" value="UniProtKB-UniRule"/>
</dbReference>
<dbReference type="Pfam" id="PF02623">
    <property type="entry name" value="FliW"/>
    <property type="match status" value="1"/>
</dbReference>
<evidence type="ECO:0000256" key="2">
    <source>
        <dbReference type="ARBA" id="ARBA00022795"/>
    </source>
</evidence>
<evidence type="ECO:0000256" key="4">
    <source>
        <dbReference type="HAMAP-Rule" id="MF_01185"/>
    </source>
</evidence>
<keyword evidence="5" id="KW-0969">Cilium</keyword>
<dbReference type="HAMAP" id="MF_01185">
    <property type="entry name" value="FliW"/>
    <property type="match status" value="1"/>
</dbReference>
<sequence length="149" mass="16796">MNKECGENMKTKFHGEVEINEERVIQFNTGIPGFIDEKTFCILPIEETPLFVLQSVKSSETAFILTDPFSFFTDYEFDLPEEVTEALSVSSDKDVGVFVILTIQEPFEKTTANLQAPVIINQKEKQGKQVILNGTSYTTKHLLIAKEGK</sequence>
<protein>
    <recommendedName>
        <fullName evidence="4">Flagellar assembly factor FliW</fullName>
    </recommendedName>
</protein>
<evidence type="ECO:0000313" key="5">
    <source>
        <dbReference type="EMBL" id="TYS50274.1"/>
    </source>
</evidence>
<comment type="similarity">
    <text evidence="4">Belongs to the FliW family.</text>
</comment>
<gene>
    <name evidence="4 5" type="primary">fliW</name>
    <name evidence="5" type="ORF">FZD51_06930</name>
</gene>
<dbReference type="EMBL" id="VTER01000003">
    <property type="protein sequence ID" value="TYS50274.1"/>
    <property type="molecule type" value="Genomic_DNA"/>
</dbReference>
<proteinExistence type="inferred from homology"/>
<comment type="function">
    <text evidence="4">Acts as an anti-CsrA protein, binds CsrA and prevents it from repressing translation of its target genes, one of which is flagellin. Binds to flagellin and participates in the assembly of the flagellum.</text>
</comment>
<dbReference type="Proteomes" id="UP000322139">
    <property type="component" value="Unassembled WGS sequence"/>
</dbReference>
<dbReference type="AlphaFoldDB" id="A0A5D4RKC2"/>
<keyword evidence="4" id="KW-0143">Chaperone</keyword>
<comment type="subcellular location">
    <subcellularLocation>
        <location evidence="4">Cytoplasm</location>
    </subcellularLocation>
</comment>
<accession>A0A5D4RKC2</accession>